<organism evidence="1 2">
    <name type="scientific">Rhodoferax sediminis</name>
    <dbReference type="NCBI Taxonomy" id="2509614"/>
    <lineage>
        <taxon>Bacteria</taxon>
        <taxon>Pseudomonadati</taxon>
        <taxon>Pseudomonadota</taxon>
        <taxon>Betaproteobacteria</taxon>
        <taxon>Burkholderiales</taxon>
        <taxon>Comamonadaceae</taxon>
        <taxon>Rhodoferax</taxon>
    </lineage>
</organism>
<dbReference type="KEGG" id="rhf:EUB48_07975"/>
<evidence type="ECO:0000313" key="2">
    <source>
        <dbReference type="Proteomes" id="UP000316798"/>
    </source>
</evidence>
<dbReference type="OrthoDB" id="5464671at2"/>
<name>A0A515DA05_9BURK</name>
<sequence length="474" mass="52153">MSPSARLLLTAGEDKAIALALQMELAGRTTQALVGEAQAQNEIALGVDFGTSSVKAVIGDSALGKSFVVPFGNQEGIEKYLLPSRLFQTGFEFALAGGSECHRDLKLAFLAAPQDQENQVRIVAFLALVIQRARAWLLTQHAQTYRRTQLFWKLSVGLPAAHYQDSTLFEPFAHLCAVAWAVAGRTGPVDEPTIVGLLRQPLAHTGSDQDAEVMVIPEIAAQIYGFVVSTSFDRKAQNIFLMADIGAGTVDASLFHVFPARGGKWDFEFFTSVVQPHGVSNLHRHRVDWWTYSLQESSAPAGLAQQLLQFKFQTDQQGNIPNSFVDYFAGIEVNARKGVPGPDHDFYDKTLAQVQGSTLWRAWKNNLVSQQTLSGVPFFLSGGGARMKFYEALTTSMSKAFSSYSWLYATPRVMTPPDDLVVDDIARVDYDRLSVAYGLSRLELGRVLKALPMPRLISPPATSWTDHYISKDLC</sequence>
<reference evidence="1 2" key="1">
    <citation type="submission" date="2019-01" db="EMBL/GenBank/DDBJ databases">
        <title>Genomic insights into a novel species Rhodoferax sp.</title>
        <authorList>
            <person name="Jin L."/>
        </authorList>
    </citation>
    <scope>NUCLEOTIDE SEQUENCE [LARGE SCALE GENOMIC DNA]</scope>
    <source>
        <strain evidence="1 2">CHu59-6-5</strain>
    </source>
</reference>
<accession>A0A515DA05</accession>
<evidence type="ECO:0008006" key="3">
    <source>
        <dbReference type="Google" id="ProtNLM"/>
    </source>
</evidence>
<keyword evidence="2" id="KW-1185">Reference proteome</keyword>
<dbReference type="RefSeq" id="WP_142818399.1">
    <property type="nucleotide sequence ID" value="NZ_CP035503.1"/>
</dbReference>
<dbReference type="AlphaFoldDB" id="A0A515DA05"/>
<evidence type="ECO:0000313" key="1">
    <source>
        <dbReference type="EMBL" id="QDL37230.1"/>
    </source>
</evidence>
<gene>
    <name evidence="1" type="ORF">EUB48_07975</name>
</gene>
<proteinExistence type="predicted"/>
<protein>
    <recommendedName>
        <fullName evidence="3">Hsp70 family protein</fullName>
    </recommendedName>
</protein>
<dbReference type="Proteomes" id="UP000316798">
    <property type="component" value="Chromosome"/>
</dbReference>
<dbReference type="EMBL" id="CP035503">
    <property type="protein sequence ID" value="QDL37230.1"/>
    <property type="molecule type" value="Genomic_DNA"/>
</dbReference>